<name>A0A5C1I113_9SPHI</name>
<dbReference type="GO" id="GO:0016757">
    <property type="term" value="F:glycosyltransferase activity"/>
    <property type="evidence" value="ECO:0007669"/>
    <property type="project" value="InterPro"/>
</dbReference>
<dbReference type="EMBL" id="CP043450">
    <property type="protein sequence ID" value="QEM10881.1"/>
    <property type="molecule type" value="Genomic_DNA"/>
</dbReference>
<feature type="domain" description="Glycosyl transferase family 1" evidence="1">
    <location>
        <begin position="159"/>
        <end position="324"/>
    </location>
</feature>
<keyword evidence="3" id="KW-1185">Reference proteome</keyword>
<protein>
    <submittedName>
        <fullName evidence="2">Glycosyltransferase family 4 protein</fullName>
    </submittedName>
</protein>
<dbReference type="Gene3D" id="3.40.50.2000">
    <property type="entry name" value="Glycogen Phosphorylase B"/>
    <property type="match status" value="2"/>
</dbReference>
<gene>
    <name evidence="2" type="ORF">DEO27_012895</name>
</gene>
<reference evidence="2" key="1">
    <citation type="submission" date="2019-08" db="EMBL/GenBank/DDBJ databases">
        <title>Comparative genome analysis confer to the adaptation heavy metal polluted environment.</title>
        <authorList>
            <person name="Li Y."/>
        </authorList>
    </citation>
    <scope>NUCLEOTIDE SEQUENCE [LARGE SCALE GENOMIC DNA]</scope>
    <source>
        <strain evidence="2">P1</strain>
    </source>
</reference>
<proteinExistence type="predicted"/>
<dbReference type="CDD" id="cd03801">
    <property type="entry name" value="GT4_PimA-like"/>
    <property type="match status" value="1"/>
</dbReference>
<evidence type="ECO:0000259" key="1">
    <source>
        <dbReference type="Pfam" id="PF00534"/>
    </source>
</evidence>
<dbReference type="Pfam" id="PF00534">
    <property type="entry name" value="Glycos_transf_1"/>
    <property type="match status" value="1"/>
</dbReference>
<dbReference type="SUPFAM" id="SSF53756">
    <property type="entry name" value="UDP-Glycosyltransferase/glycogen phosphorylase"/>
    <property type="match status" value="1"/>
</dbReference>
<evidence type="ECO:0000313" key="3">
    <source>
        <dbReference type="Proteomes" id="UP000251402"/>
    </source>
</evidence>
<organism evidence="2 3">
    <name type="scientific">Mucilaginibacter rubeus</name>
    <dbReference type="NCBI Taxonomy" id="2027860"/>
    <lineage>
        <taxon>Bacteria</taxon>
        <taxon>Pseudomonadati</taxon>
        <taxon>Bacteroidota</taxon>
        <taxon>Sphingobacteriia</taxon>
        <taxon>Sphingobacteriales</taxon>
        <taxon>Sphingobacteriaceae</taxon>
        <taxon>Mucilaginibacter</taxon>
    </lineage>
</organism>
<dbReference type="PANTHER" id="PTHR12526">
    <property type="entry name" value="GLYCOSYLTRANSFERASE"/>
    <property type="match status" value="1"/>
</dbReference>
<dbReference type="KEGG" id="mrub:DEO27_012895"/>
<dbReference type="AlphaFoldDB" id="A0A5C1I113"/>
<accession>A0A5C1I113</accession>
<dbReference type="RefSeq" id="WP_112575017.1">
    <property type="nucleotide sequence ID" value="NZ_CP043450.1"/>
</dbReference>
<evidence type="ECO:0000313" key="2">
    <source>
        <dbReference type="EMBL" id="QEM10881.1"/>
    </source>
</evidence>
<dbReference type="InterPro" id="IPR001296">
    <property type="entry name" value="Glyco_trans_1"/>
</dbReference>
<dbReference type="OrthoDB" id="9787111at2"/>
<sequence>MLKPLKILFITHKFYPDLGGTEANAEFLAGAFHDKGAIVHLLTWTKESGTKEFPYRIVRNPGLLQVIGEHAWADVVFENSPVLRLSWPAAFFNKRLVVVLNTWLSNEDGSKSMQARLKYAWLKKATKVITVSDALRKKCWPAATVVENAYNDKLFVRNNTEAQRTKRFVFLGRVVSDKGADMAIEAIDKLKKEQANQNLGDISLTVIGEGKDLVKLKQYVKDLDLEDLVTFEGSLTGERLVASLNQHNYLLVPSRWEEPFGIVALEGLACGCIPVVSDGGGLPDAVGDAGVVFKRGDIDDMVNSITNVLTDTSLQQRLKAAANKHLQEHSSEVVAQQYFDIIQASVN</sequence>
<dbReference type="Proteomes" id="UP000251402">
    <property type="component" value="Chromosome"/>
</dbReference>